<keyword evidence="3" id="KW-1185">Reference proteome</keyword>
<dbReference type="STRING" id="10195.A0A3M7SZ67"/>
<feature type="non-terminal residue" evidence="2">
    <location>
        <position position="1"/>
    </location>
</feature>
<proteinExistence type="predicted"/>
<feature type="domain" description="Rab3GAP regulatory subunit C-terminal" evidence="1">
    <location>
        <begin position="527"/>
        <end position="751"/>
    </location>
</feature>
<dbReference type="Pfam" id="PF14656">
    <property type="entry name" value="RAB3GAP2_C"/>
    <property type="match status" value="2"/>
</dbReference>
<evidence type="ECO:0000313" key="3">
    <source>
        <dbReference type="Proteomes" id="UP000276133"/>
    </source>
</evidence>
<dbReference type="AlphaFoldDB" id="A0A3M7SZ67"/>
<feature type="domain" description="Rab3GAP regulatory subunit C-terminal" evidence="1">
    <location>
        <begin position="290"/>
        <end position="493"/>
    </location>
</feature>
<gene>
    <name evidence="2" type="ORF">BpHYR1_044472</name>
</gene>
<evidence type="ECO:0000259" key="1">
    <source>
        <dbReference type="Pfam" id="PF14656"/>
    </source>
</evidence>
<name>A0A3M7SZ67_BRAPC</name>
<evidence type="ECO:0000313" key="2">
    <source>
        <dbReference type="EMBL" id="RNA40949.1"/>
    </source>
</evidence>
<dbReference type="InterPro" id="IPR029257">
    <property type="entry name" value="RAB3GAP2_C"/>
</dbReference>
<accession>A0A3M7SZ67</accession>
<protein>
    <submittedName>
        <fullName evidence="2">Rab3 GTPase-activating non-catalytic subunit</fullName>
    </submittedName>
</protein>
<organism evidence="2 3">
    <name type="scientific">Brachionus plicatilis</name>
    <name type="common">Marine rotifer</name>
    <name type="synonym">Brachionus muelleri</name>
    <dbReference type="NCBI Taxonomy" id="10195"/>
    <lineage>
        <taxon>Eukaryota</taxon>
        <taxon>Metazoa</taxon>
        <taxon>Spiralia</taxon>
        <taxon>Gnathifera</taxon>
        <taxon>Rotifera</taxon>
        <taxon>Eurotatoria</taxon>
        <taxon>Monogononta</taxon>
        <taxon>Pseudotrocha</taxon>
        <taxon>Ploima</taxon>
        <taxon>Brachionidae</taxon>
        <taxon>Brachionus</taxon>
    </lineage>
</organism>
<sequence length="774" mass="89338">EDELIKKQGNNQSPESLKYGEFCNLNCLLIQSYIFLNNIDQNLIPEEKNKDEESVNELLQINENQIIEYFELKKKLFSSKKVKFRQTEIFNLPKFLSCFDPTPIELSQSDQFKITFEFNKAISDDDKEQLGSLIFSNLLKKYTRFKNEDLDEFFKMVPIQKIRLLDLLIHAMLNEGFTSIHAFYDLVFILSGCLNIEKSESSNTSDPVDHDFESIFINGFLPKFKNTIENSKYLINSLIVVWVIRSILIKSQIDNSQIDIMNTLIDRISSLIKLNLMFSCGSHSVLHSIDFDFNIRNILNRGRGIFSELTSKHVVLNGYPPKLMNLFDVEIDESNSPNEEQKMLQNHDFKLFYDALQDGRKFLPKSLESDTLLVNCAWESILMYEKEVDKGISYLDLALKFCSEIGNAILRQGILSIIWHKDLSKKIASLTKLIDKTGNLPNDKIVRSEVGIKEEHTVTFLTQIMNLLDLLMDANCNLNEVPIFNYDRFWKDIADYSELGFIPTNMILNLASGSSSPTDTQGKIKNSSNKQLVELAAEQKPVNYHLCLFQYQLIRILYLIVKYKMKSVKPFSFFDTKGKLALFSELHTHPLISNDVDAKIVNTRKLFFTKALNSIMKQVKNPTNIRLKLPEDVNESLTTVFNLSKDMEVDSEFIKRYYCCLLYALDYHFEAEKILHGIKEVELFASQLLIVVGHKVNDILENNTNPNLIAILSTNLKSWLKSLGPPDYRIHTISSKQAFLELIGIVLHRLPESFSEYKIATEFLDFLENPLFKL</sequence>
<dbReference type="OrthoDB" id="2019917at2759"/>
<dbReference type="EMBL" id="REGN01000564">
    <property type="protein sequence ID" value="RNA40949.1"/>
    <property type="molecule type" value="Genomic_DNA"/>
</dbReference>
<dbReference type="Proteomes" id="UP000276133">
    <property type="component" value="Unassembled WGS sequence"/>
</dbReference>
<comment type="caution">
    <text evidence="2">The sequence shown here is derived from an EMBL/GenBank/DDBJ whole genome shotgun (WGS) entry which is preliminary data.</text>
</comment>
<reference evidence="2 3" key="1">
    <citation type="journal article" date="2018" name="Sci. Rep.">
        <title>Genomic signatures of local adaptation to the degree of environmental predictability in rotifers.</title>
        <authorList>
            <person name="Franch-Gras L."/>
            <person name="Hahn C."/>
            <person name="Garcia-Roger E.M."/>
            <person name="Carmona M.J."/>
            <person name="Serra M."/>
            <person name="Gomez A."/>
        </authorList>
    </citation>
    <scope>NUCLEOTIDE SEQUENCE [LARGE SCALE GENOMIC DNA]</scope>
    <source>
        <strain evidence="2">HYR1</strain>
    </source>
</reference>